<evidence type="ECO:0000259" key="1">
    <source>
        <dbReference type="Pfam" id="PF07463"/>
    </source>
</evidence>
<organism evidence="3">
    <name type="scientific">Siphoviridae sp. ctsxw88</name>
    <dbReference type="NCBI Taxonomy" id="2825701"/>
    <lineage>
        <taxon>Viruses</taxon>
        <taxon>Duplodnaviria</taxon>
        <taxon>Heunggongvirae</taxon>
        <taxon>Uroviricota</taxon>
        <taxon>Caudoviricetes</taxon>
    </lineage>
</organism>
<dbReference type="Pfam" id="PF07463">
    <property type="entry name" value="NUMOD4"/>
    <property type="match status" value="1"/>
</dbReference>
<dbReference type="GO" id="GO:0004519">
    <property type="term" value="F:endonuclease activity"/>
    <property type="evidence" value="ECO:0007669"/>
    <property type="project" value="UniProtKB-KW"/>
</dbReference>
<keyword evidence="3" id="KW-0378">Hydrolase</keyword>
<proteinExistence type="predicted"/>
<feature type="domain" description="HNH nuclease" evidence="2">
    <location>
        <begin position="58"/>
        <end position="101"/>
    </location>
</feature>
<dbReference type="SUPFAM" id="SSF54060">
    <property type="entry name" value="His-Me finger endonucleases"/>
    <property type="match status" value="1"/>
</dbReference>
<dbReference type="Pfam" id="PF13392">
    <property type="entry name" value="HNH_3"/>
    <property type="match status" value="1"/>
</dbReference>
<evidence type="ECO:0000313" key="3">
    <source>
        <dbReference type="EMBL" id="DAE06044.1"/>
    </source>
</evidence>
<name>A0A8S5PIN2_9CAUD</name>
<dbReference type="EMBL" id="BK015425">
    <property type="protein sequence ID" value="DAE06044.1"/>
    <property type="molecule type" value="Genomic_DNA"/>
</dbReference>
<reference evidence="3" key="1">
    <citation type="journal article" date="2021" name="Proc. Natl. Acad. Sci. U.S.A.">
        <title>A Catalog of Tens of Thousands of Viruses from Human Metagenomes Reveals Hidden Associations with Chronic Diseases.</title>
        <authorList>
            <person name="Tisza M.J."/>
            <person name="Buck C.B."/>
        </authorList>
    </citation>
    <scope>NUCLEOTIDE SEQUENCE</scope>
    <source>
        <strain evidence="3">Ctsxw88</strain>
    </source>
</reference>
<dbReference type="InterPro" id="IPR003615">
    <property type="entry name" value="HNH_nuc"/>
</dbReference>
<sequence length="171" mass="20434">MMLEIWKPIKDFEDYEISNYGRVRSHKYGRETILKTRRTFDGYLWYNLCKSGKQFTKRAHRLVAETFIANPNNKPTVNHKDGNKENNCADNLEWATREEQMLHAYKYGLKQPMNGVKCWKSLLHENEVKEIRKTYKARDKQYGMRALAKKYNVSEATIDKCVRRITYKDIE</sequence>
<feature type="domain" description="NUMOD4" evidence="1">
    <location>
        <begin position="4"/>
        <end position="48"/>
    </location>
</feature>
<protein>
    <submittedName>
        <fullName evidence="3">Homing endonuclease</fullName>
    </submittedName>
</protein>
<dbReference type="InterPro" id="IPR044925">
    <property type="entry name" value="His-Me_finger_sf"/>
</dbReference>
<dbReference type="GO" id="GO:0016788">
    <property type="term" value="F:hydrolase activity, acting on ester bonds"/>
    <property type="evidence" value="ECO:0007669"/>
    <property type="project" value="InterPro"/>
</dbReference>
<dbReference type="Gene3D" id="3.90.75.20">
    <property type="match status" value="1"/>
</dbReference>
<keyword evidence="3" id="KW-0540">Nuclease</keyword>
<dbReference type="InterPro" id="IPR010902">
    <property type="entry name" value="NUMOD4"/>
</dbReference>
<keyword evidence="3" id="KW-0255">Endonuclease</keyword>
<accession>A0A8S5PIN2</accession>
<evidence type="ECO:0000259" key="2">
    <source>
        <dbReference type="Pfam" id="PF13392"/>
    </source>
</evidence>